<evidence type="ECO:0000313" key="2">
    <source>
        <dbReference type="Proteomes" id="UP000688947"/>
    </source>
</evidence>
<dbReference type="AlphaFoldDB" id="A0A8T1TWV7"/>
<reference evidence="1" key="1">
    <citation type="submission" date="2021-01" db="EMBL/GenBank/DDBJ databases">
        <title>Phytophthora aleatoria, a newly-described species from Pinus radiata is distinct from Phytophthora cactorum isolates based on comparative genomics.</title>
        <authorList>
            <person name="Mcdougal R."/>
            <person name="Panda P."/>
            <person name="Williams N."/>
            <person name="Studholme D.J."/>
        </authorList>
    </citation>
    <scope>NUCLEOTIDE SEQUENCE</scope>
    <source>
        <strain evidence="1">NZFS 3830</strain>
    </source>
</reference>
<name>A0A8T1TWV7_9STRA</name>
<accession>A0A8T1TWV7</accession>
<dbReference type="VEuPathDB" id="FungiDB:PC110_g19583"/>
<gene>
    <name evidence="1" type="ORF">JG687_00015468</name>
</gene>
<dbReference type="OrthoDB" id="424012at2759"/>
<comment type="caution">
    <text evidence="1">The sequence shown here is derived from an EMBL/GenBank/DDBJ whole genome shotgun (WGS) entry which is preliminary data.</text>
</comment>
<dbReference type="VEuPathDB" id="FungiDB:PC110_g18221"/>
<evidence type="ECO:0000313" key="1">
    <source>
        <dbReference type="EMBL" id="KAG6948459.1"/>
    </source>
</evidence>
<proteinExistence type="predicted"/>
<dbReference type="Proteomes" id="UP000688947">
    <property type="component" value="Unassembled WGS sequence"/>
</dbReference>
<sequence length="229" mass="25454">MDVLASFYKRHLAITMEAEESGAVDGERKKKPLKLETLLEKGNKVGFRALHEAMKVDVNPVTPLQQTPTHIAARAGFAEGVEILRNSPRDVAANFALKDTHGYTAAQVAHSKLLRRQTHLRLRFSVLEGGYNFHGMVSPFARSVAVHARALVNPAQEPWDEEKIAKEATRGRQLSNADCGNVPRCDDATDEEAQQDRAVMLANSRSKRARKEVDYVALAKELVEHGQQH</sequence>
<organism evidence="1 2">
    <name type="scientific">Phytophthora cactorum</name>
    <dbReference type="NCBI Taxonomy" id="29920"/>
    <lineage>
        <taxon>Eukaryota</taxon>
        <taxon>Sar</taxon>
        <taxon>Stramenopiles</taxon>
        <taxon>Oomycota</taxon>
        <taxon>Peronosporomycetes</taxon>
        <taxon>Peronosporales</taxon>
        <taxon>Peronosporaceae</taxon>
        <taxon>Phytophthora</taxon>
    </lineage>
</organism>
<dbReference type="EMBL" id="JAENGZ010001380">
    <property type="protein sequence ID" value="KAG6948459.1"/>
    <property type="molecule type" value="Genomic_DNA"/>
</dbReference>
<protein>
    <recommendedName>
        <fullName evidence="3">Ankyrin repeat-containing domain</fullName>
    </recommendedName>
</protein>
<evidence type="ECO:0008006" key="3">
    <source>
        <dbReference type="Google" id="ProtNLM"/>
    </source>
</evidence>